<sequence>MATLVHAAPILSNTTDTNTLHNRGLSLVAYFGPGIEFTTCMSSDDPHMCTVFFVQNPNNWGPYRRILLYDNACTNKLGFAQSVSRHALARPGEPCGKTMGWLFEGAKLANPLYVYVSADWDATNAHGTAVNMGVGVVYNGVVSNPLFDNKWSLADWTNLYAEGSGT</sequence>
<dbReference type="EMBL" id="FJOG01000012">
    <property type="protein sequence ID" value="CZR58429.1"/>
    <property type="molecule type" value="Genomic_DNA"/>
</dbReference>
<evidence type="ECO:0000313" key="2">
    <source>
        <dbReference type="Proteomes" id="UP000184330"/>
    </source>
</evidence>
<proteinExistence type="predicted"/>
<protein>
    <submittedName>
        <fullName evidence="1">Uncharacterized protein</fullName>
    </submittedName>
</protein>
<evidence type="ECO:0000313" key="1">
    <source>
        <dbReference type="EMBL" id="CZR58429.1"/>
    </source>
</evidence>
<dbReference type="AlphaFoldDB" id="A0A1L7X077"/>
<dbReference type="Proteomes" id="UP000184330">
    <property type="component" value="Unassembled WGS sequence"/>
</dbReference>
<keyword evidence="2" id="KW-1185">Reference proteome</keyword>
<organism evidence="1 2">
    <name type="scientific">Phialocephala subalpina</name>
    <dbReference type="NCBI Taxonomy" id="576137"/>
    <lineage>
        <taxon>Eukaryota</taxon>
        <taxon>Fungi</taxon>
        <taxon>Dikarya</taxon>
        <taxon>Ascomycota</taxon>
        <taxon>Pezizomycotina</taxon>
        <taxon>Leotiomycetes</taxon>
        <taxon>Helotiales</taxon>
        <taxon>Mollisiaceae</taxon>
        <taxon>Phialocephala</taxon>
        <taxon>Phialocephala fortinii species complex</taxon>
    </lineage>
</organism>
<gene>
    <name evidence="1" type="ORF">PAC_08321</name>
</gene>
<name>A0A1L7X077_9HELO</name>
<accession>A0A1L7X077</accession>
<reference evidence="1 2" key="1">
    <citation type="submission" date="2016-03" db="EMBL/GenBank/DDBJ databases">
        <authorList>
            <person name="Ploux O."/>
        </authorList>
    </citation>
    <scope>NUCLEOTIDE SEQUENCE [LARGE SCALE GENOMIC DNA]</scope>
    <source>
        <strain evidence="1 2">UAMH 11012</strain>
    </source>
</reference>